<name>A0A2P2QD15_RHIMU</name>
<proteinExistence type="predicted"/>
<organism evidence="1">
    <name type="scientific">Rhizophora mucronata</name>
    <name type="common">Asiatic mangrove</name>
    <dbReference type="NCBI Taxonomy" id="61149"/>
    <lineage>
        <taxon>Eukaryota</taxon>
        <taxon>Viridiplantae</taxon>
        <taxon>Streptophyta</taxon>
        <taxon>Embryophyta</taxon>
        <taxon>Tracheophyta</taxon>
        <taxon>Spermatophyta</taxon>
        <taxon>Magnoliopsida</taxon>
        <taxon>eudicotyledons</taxon>
        <taxon>Gunneridae</taxon>
        <taxon>Pentapetalae</taxon>
        <taxon>rosids</taxon>
        <taxon>fabids</taxon>
        <taxon>Malpighiales</taxon>
        <taxon>Rhizophoraceae</taxon>
        <taxon>Rhizophora</taxon>
    </lineage>
</organism>
<evidence type="ECO:0000313" key="1">
    <source>
        <dbReference type="EMBL" id="MBX64839.1"/>
    </source>
</evidence>
<sequence length="24" mass="2735">MHAFVPFSFRDCTKAKTKYSLISG</sequence>
<protein>
    <submittedName>
        <fullName evidence="1">Uncharacterized protein</fullName>
    </submittedName>
</protein>
<dbReference type="AlphaFoldDB" id="A0A2P2QD15"/>
<reference evidence="1" key="1">
    <citation type="submission" date="2018-02" db="EMBL/GenBank/DDBJ databases">
        <title>Rhizophora mucronata_Transcriptome.</title>
        <authorList>
            <person name="Meera S.P."/>
            <person name="Sreeshan A."/>
            <person name="Augustine A."/>
        </authorList>
    </citation>
    <scope>NUCLEOTIDE SEQUENCE</scope>
    <source>
        <tissue evidence="1">Leaf</tissue>
    </source>
</reference>
<dbReference type="EMBL" id="GGEC01084355">
    <property type="protein sequence ID" value="MBX64839.1"/>
    <property type="molecule type" value="Transcribed_RNA"/>
</dbReference>
<accession>A0A2P2QD15</accession>